<evidence type="ECO:0000313" key="9">
    <source>
        <dbReference type="EMBL" id="MCU9847844.1"/>
    </source>
</evidence>
<dbReference type="Proteomes" id="UP001209535">
    <property type="component" value="Unassembled WGS sequence"/>
</dbReference>
<evidence type="ECO:0000256" key="2">
    <source>
        <dbReference type="ARBA" id="ARBA00022475"/>
    </source>
</evidence>
<dbReference type="InterPro" id="IPR042094">
    <property type="entry name" value="T2SS_GspF_sf"/>
</dbReference>
<keyword evidence="4 6" id="KW-1133">Transmembrane helix</keyword>
<dbReference type="EMBL" id="JAOVQO010000006">
    <property type="protein sequence ID" value="MCU9847844.1"/>
    <property type="molecule type" value="Genomic_DNA"/>
</dbReference>
<keyword evidence="10" id="KW-1185">Reference proteome</keyword>
<feature type="domain" description="Type II secretion system protein GspF" evidence="7">
    <location>
        <begin position="155"/>
        <end position="277"/>
    </location>
</feature>
<dbReference type="InterPro" id="IPR018076">
    <property type="entry name" value="T2SS_GspF_dom"/>
</dbReference>
<evidence type="ECO:0000313" key="10">
    <source>
        <dbReference type="Proteomes" id="UP001209535"/>
    </source>
</evidence>
<proteinExistence type="predicted"/>
<feature type="transmembrane region" description="Helical" evidence="6">
    <location>
        <begin position="118"/>
        <end position="136"/>
    </location>
</feature>
<evidence type="ECO:0000256" key="3">
    <source>
        <dbReference type="ARBA" id="ARBA00022692"/>
    </source>
</evidence>
<dbReference type="RefSeq" id="WP_263334703.1">
    <property type="nucleotide sequence ID" value="NZ_JAOVQO010000006.1"/>
</dbReference>
<feature type="transmembrane region" description="Helical" evidence="6">
    <location>
        <begin position="295"/>
        <end position="313"/>
    </location>
</feature>
<dbReference type="PANTHER" id="PTHR35007:SF1">
    <property type="entry name" value="PILUS ASSEMBLY PROTEIN"/>
    <property type="match status" value="1"/>
</dbReference>
<gene>
    <name evidence="9" type="ORF">OEZ60_07475</name>
</gene>
<accession>A0ABT2X1N0</accession>
<dbReference type="Pfam" id="PF19360">
    <property type="entry name" value="TadB_TadC_N"/>
    <property type="match status" value="1"/>
</dbReference>
<keyword evidence="5 6" id="KW-0472">Membrane</keyword>
<feature type="transmembrane region" description="Helical" evidence="6">
    <location>
        <begin position="254"/>
        <end position="275"/>
    </location>
</feature>
<sequence>MTSLPQFELSSLAYVGVFLGALLIFEGLRQIVTRSESRTEARNRRMRMIADGASTEDILRLLKPRTDGWQLKSLPLIGTLPADIRKAGLTIKPGAFLSLCLAATGVVALAASTVTSPLTAAGVAVLACLVLPLLRLRALRNKRIKDLVQQLPDALDLMARSLKVGHPLNTSIAAVARDMRDPIASEFGIVVDQVSYGDDLVDAFTDFADRIDVEDVRYLAVSVAIQHGTGGDLARVLSTLSKVIRDRMAMRRRIQAISAEGRLTAVFLSALPILIFLGSSVTNPNYYWGISGDPLFRPFAAVVVALTVGNYIAMRRLVNFRI</sequence>
<evidence type="ECO:0000256" key="1">
    <source>
        <dbReference type="ARBA" id="ARBA00004651"/>
    </source>
</evidence>
<organism evidence="9 10">
    <name type="scientific">Albidovulum salinarum</name>
    <dbReference type="NCBI Taxonomy" id="2984153"/>
    <lineage>
        <taxon>Bacteria</taxon>
        <taxon>Pseudomonadati</taxon>
        <taxon>Pseudomonadota</taxon>
        <taxon>Alphaproteobacteria</taxon>
        <taxon>Rhodobacterales</taxon>
        <taxon>Paracoccaceae</taxon>
        <taxon>Albidovulum</taxon>
    </lineage>
</organism>
<keyword evidence="2" id="KW-1003">Cell membrane</keyword>
<protein>
    <submittedName>
        <fullName evidence="9">Type II secretion system F family protein</fullName>
    </submittedName>
</protein>
<keyword evidence="3 6" id="KW-0812">Transmembrane</keyword>
<dbReference type="Pfam" id="PF00482">
    <property type="entry name" value="T2SSF"/>
    <property type="match status" value="1"/>
</dbReference>
<dbReference type="InterPro" id="IPR045824">
    <property type="entry name" value="T2SS_TadB-like_N"/>
</dbReference>
<comment type="subcellular location">
    <subcellularLocation>
        <location evidence="1">Cell membrane</location>
        <topology evidence="1">Multi-pass membrane protein</topology>
    </subcellularLocation>
</comment>
<evidence type="ECO:0000256" key="4">
    <source>
        <dbReference type="ARBA" id="ARBA00022989"/>
    </source>
</evidence>
<feature type="transmembrane region" description="Helical" evidence="6">
    <location>
        <begin position="94"/>
        <end position="112"/>
    </location>
</feature>
<name>A0ABT2X1N0_9RHOB</name>
<feature type="domain" description="Type II secretion system protein TadB-like N-terminal" evidence="8">
    <location>
        <begin position="8"/>
        <end position="117"/>
    </location>
</feature>
<evidence type="ECO:0000256" key="5">
    <source>
        <dbReference type="ARBA" id="ARBA00023136"/>
    </source>
</evidence>
<dbReference type="Gene3D" id="1.20.81.30">
    <property type="entry name" value="Type II secretion system (T2SS), domain F"/>
    <property type="match status" value="1"/>
</dbReference>
<reference evidence="9 10" key="1">
    <citation type="submission" date="2022-10" db="EMBL/GenBank/DDBJ databases">
        <title>Defluviimonas sp. nov., isolated from ocean surface sediments.</title>
        <authorList>
            <person name="He W."/>
            <person name="Wang L."/>
            <person name="Zhang D.-F."/>
        </authorList>
    </citation>
    <scope>NUCLEOTIDE SEQUENCE [LARGE SCALE GENOMIC DNA]</scope>
    <source>
        <strain evidence="9 10">WL0024</strain>
    </source>
</reference>
<evidence type="ECO:0000259" key="7">
    <source>
        <dbReference type="Pfam" id="PF00482"/>
    </source>
</evidence>
<dbReference type="PANTHER" id="PTHR35007">
    <property type="entry name" value="INTEGRAL MEMBRANE PROTEIN-RELATED"/>
    <property type="match status" value="1"/>
</dbReference>
<comment type="caution">
    <text evidence="9">The sequence shown here is derived from an EMBL/GenBank/DDBJ whole genome shotgun (WGS) entry which is preliminary data.</text>
</comment>
<evidence type="ECO:0000259" key="8">
    <source>
        <dbReference type="Pfam" id="PF19360"/>
    </source>
</evidence>
<evidence type="ECO:0000256" key="6">
    <source>
        <dbReference type="SAM" id="Phobius"/>
    </source>
</evidence>
<feature type="transmembrane region" description="Helical" evidence="6">
    <location>
        <begin position="12"/>
        <end position="32"/>
    </location>
</feature>